<dbReference type="GeneID" id="921249"/>
<organism evidence="3 4">
    <name type="scientific">Tupaiid herpesvirus 1 (strain 1)</name>
    <name type="common">TuHV-1</name>
    <name type="synonym">Herpesvirus tupaia (strain 1)</name>
    <dbReference type="NCBI Taxonomy" id="10397"/>
    <lineage>
        <taxon>Viruses</taxon>
        <taxon>Duplodnaviria</taxon>
        <taxon>Heunggongvirae</taxon>
        <taxon>Peploviricota</taxon>
        <taxon>Herviviricetes</taxon>
        <taxon>Herpesvirales</taxon>
        <taxon>Orthoherpesviridae</taxon>
        <taxon>Betaherpesvirinae</taxon>
        <taxon>Quwivirus</taxon>
        <taxon>Quwivirus tupaiidbeta1</taxon>
    </lineage>
</organism>
<keyword evidence="4" id="KW-1185">Reference proteome</keyword>
<dbReference type="Proteomes" id="UP000137095">
    <property type="component" value="Segment"/>
</dbReference>
<keyword evidence="2" id="KW-0812">Transmembrane</keyword>
<dbReference type="EMBL" id="AF281817">
    <property type="protein sequence ID" value="AAK57074.1"/>
    <property type="molecule type" value="Genomic_DNA"/>
</dbReference>
<evidence type="ECO:0000313" key="4">
    <source>
        <dbReference type="Proteomes" id="UP000137095"/>
    </source>
</evidence>
<keyword evidence="2" id="KW-0472">Membrane</keyword>
<name>Q91TR3_TUHV1</name>
<feature type="transmembrane region" description="Helical" evidence="2">
    <location>
        <begin position="338"/>
        <end position="360"/>
    </location>
</feature>
<dbReference type="OrthoDB" id="4840at10239"/>
<dbReference type="KEGG" id="vg:921249"/>
<evidence type="ECO:0000313" key="3">
    <source>
        <dbReference type="EMBL" id="AAK57074.1"/>
    </source>
</evidence>
<protein>
    <submittedName>
        <fullName evidence="3">T30</fullName>
    </submittedName>
</protein>
<proteinExistence type="predicted"/>
<evidence type="ECO:0000256" key="1">
    <source>
        <dbReference type="SAM" id="MobiDB-lite"/>
    </source>
</evidence>
<evidence type="ECO:0000256" key="2">
    <source>
        <dbReference type="SAM" id="Phobius"/>
    </source>
</evidence>
<keyword evidence="2" id="KW-1133">Transmembrane helix</keyword>
<accession>Q91TR3</accession>
<reference evidence="3 4" key="1">
    <citation type="journal article" date="2001" name="J. Virol.">
        <title>Analysis and characterization of the complete genome of tupaia (tree shrew) herpesvirus.</title>
        <authorList>
            <person name="Bahr U."/>
            <person name="Darai G."/>
        </authorList>
    </citation>
    <scope>NUCLEOTIDE SEQUENCE [LARGE SCALE GENOMIC DNA]</scope>
    <source>
        <strain evidence="3">2</strain>
    </source>
</reference>
<organismHost>
    <name type="scientific">Tupaia belangeri</name>
    <name type="common">Common tree shrew</name>
    <name type="synonym">Tupaia glis belangeri</name>
    <dbReference type="NCBI Taxonomy" id="37347"/>
</organismHost>
<dbReference type="RefSeq" id="NP_116379.1">
    <property type="nucleotide sequence ID" value="NC_002794.1"/>
</dbReference>
<feature type="region of interest" description="Disordered" evidence="1">
    <location>
        <begin position="23"/>
        <end position="43"/>
    </location>
</feature>
<sequence>MAGKSVDGSPLYRVRSCRRVALPSRGPRRASSSPAGRAAGGLRSSSVCSNIFNQVAYTPSVPMASGRSDASGQAIAAAASNMASPSVLLTCDGAFDMFGLSFEDDSVFWGVLVNGYLEIDKSLCHPVMKAEPYLRRLAAVDFSPDASDEVAWLSRLCALGHYATAYYLRHRKKKNTLVGYLRLLCKIANSIFSQLVIMRYMGTCQRNENLKAVFDTLKNPVDEEDGPSCYESDDLYEFYRSRLPFYSRVLCNCEECVALGPSALLRRVQPCAHLRDCPTFYPMYPPPIGHLSPLQIQTVLVELSEDVMQRYVYQAIDGGYLPLKQTVEEMGKGFLEKAVLFLLCNVTFVLFLMSVVRRLLYFELQLFRQHFHRWFWERSWPASPLASLYEEFRASVHADEPLERVPMLLHTFLTRVRGETLAPLGPAAGTNRAKVVLDHLCLLGASTVSRPAPGVRLAQQLRHMILAEYEVVNFTELAAGPDSTVLNRTVLYAVSGQLMLRAPLWFTGCLTSGMVSEMVAAAALRQRSFVVSEARALRKRIAKRLLPWQA</sequence>